<protein>
    <recommendedName>
        <fullName evidence="4">DUF624 domain-containing protein</fullName>
    </recommendedName>
</protein>
<sequence length="216" mass="25324">METKMNWTGKLLHYLEWGVRVAYLNVLWIAFTLLGLIVLGFMPATAAMFSVLRKWFRGEQDIRLFSTYWQYYKQEFLKINGIGLTLLLIGAILYVDMFFLVSFSHWVSTILLFILGVISFCYVIVLIHIFPVYVHFRLSFFHYFKYALMIGLYQPFRTFLLVIGTVLITYLLFSYPGTLLLFSGSSVSAYIMWLSLKGYDKIAHRYGKLLDNTKDE</sequence>
<dbReference type="eggNOG" id="COG5578">
    <property type="taxonomic scope" value="Bacteria"/>
</dbReference>
<reference evidence="2 3" key="1">
    <citation type="journal article" date="2014" name="Genome Announc.">
        <title>Draft Genome Sequences of Three Alkaliphilic Bacillus Strains, Bacillus wakoensis JCM 9140T, Bacillus akibai JCM 9157T, and Bacillus hemicellulosilyticus JCM 9152T.</title>
        <authorList>
            <person name="Yuki M."/>
            <person name="Oshima K."/>
            <person name="Suda W."/>
            <person name="Oshida Y."/>
            <person name="Kitamura K."/>
            <person name="Iida T."/>
            <person name="Hattori M."/>
            <person name="Ohkuma M."/>
        </authorList>
    </citation>
    <scope>NUCLEOTIDE SEQUENCE [LARGE SCALE GENOMIC DNA]</scope>
    <source>
        <strain evidence="2 3">JCM 9157</strain>
    </source>
</reference>
<keyword evidence="1" id="KW-0472">Membrane</keyword>
<evidence type="ECO:0000256" key="1">
    <source>
        <dbReference type="SAM" id="Phobius"/>
    </source>
</evidence>
<dbReference type="InterPro" id="IPR006938">
    <property type="entry name" value="DUF624"/>
</dbReference>
<dbReference type="RefSeq" id="WP_052012941.1">
    <property type="nucleotide sequence ID" value="NZ_BAUV01000005.1"/>
</dbReference>
<gene>
    <name evidence="2" type="ORF">JCM9157_977</name>
</gene>
<dbReference type="Proteomes" id="UP000018896">
    <property type="component" value="Unassembled WGS sequence"/>
</dbReference>
<dbReference type="EMBL" id="BAUV01000005">
    <property type="protein sequence ID" value="GAE33949.1"/>
    <property type="molecule type" value="Genomic_DNA"/>
</dbReference>
<accession>W4QRL8</accession>
<keyword evidence="1" id="KW-1133">Transmembrane helix</keyword>
<name>W4QRL8_HALA3</name>
<keyword evidence="3" id="KW-1185">Reference proteome</keyword>
<proteinExistence type="predicted"/>
<dbReference type="Pfam" id="PF04854">
    <property type="entry name" value="DUF624"/>
    <property type="match status" value="1"/>
</dbReference>
<dbReference type="AlphaFoldDB" id="W4QRL8"/>
<feature type="transmembrane region" description="Helical" evidence="1">
    <location>
        <begin position="146"/>
        <end position="173"/>
    </location>
</feature>
<feature type="transmembrane region" description="Helical" evidence="1">
    <location>
        <begin position="179"/>
        <end position="196"/>
    </location>
</feature>
<comment type="caution">
    <text evidence="2">The sequence shown here is derived from an EMBL/GenBank/DDBJ whole genome shotgun (WGS) entry which is preliminary data.</text>
</comment>
<feature type="transmembrane region" description="Helical" evidence="1">
    <location>
        <begin position="110"/>
        <end position="134"/>
    </location>
</feature>
<dbReference type="STRING" id="1236973.JCM9157_977"/>
<feature type="transmembrane region" description="Helical" evidence="1">
    <location>
        <begin position="26"/>
        <end position="52"/>
    </location>
</feature>
<keyword evidence="1" id="KW-0812">Transmembrane</keyword>
<organism evidence="2 3">
    <name type="scientific">Halalkalibacter akibai (strain ATCC 43226 / DSM 21942 / CIP 109018 / JCM 9157 / 1139)</name>
    <name type="common">Bacillus akibai</name>
    <dbReference type="NCBI Taxonomy" id="1236973"/>
    <lineage>
        <taxon>Bacteria</taxon>
        <taxon>Bacillati</taxon>
        <taxon>Bacillota</taxon>
        <taxon>Bacilli</taxon>
        <taxon>Bacillales</taxon>
        <taxon>Bacillaceae</taxon>
        <taxon>Halalkalibacter</taxon>
    </lineage>
</organism>
<evidence type="ECO:0008006" key="4">
    <source>
        <dbReference type="Google" id="ProtNLM"/>
    </source>
</evidence>
<evidence type="ECO:0000313" key="2">
    <source>
        <dbReference type="EMBL" id="GAE33949.1"/>
    </source>
</evidence>
<evidence type="ECO:0000313" key="3">
    <source>
        <dbReference type="Proteomes" id="UP000018896"/>
    </source>
</evidence>
<feature type="transmembrane region" description="Helical" evidence="1">
    <location>
        <begin position="82"/>
        <end position="104"/>
    </location>
</feature>